<dbReference type="GO" id="GO:0102265">
    <property type="term" value="F:tRNA-dihydrouridine47 synthase activity"/>
    <property type="evidence" value="ECO:0007669"/>
    <property type="project" value="UniProtKB-EC"/>
</dbReference>
<keyword evidence="11" id="KW-0560">Oxidoreductase</keyword>
<keyword evidence="9" id="KW-0862">Zinc</keyword>
<comment type="function">
    <text evidence="13">Catalyzes the synthesis of dihydrouridine, a modified base found in the D-loop of most tRNAs. Specifically modifies U47 in cytoplasmic tRNAs. Catalyzes the synthesis of dihydrouridine in some mRNAs, thereby affecting their translation.</text>
</comment>
<comment type="catalytic activity">
    <reaction evidence="14">
        <text>5,6-dihydrouridine(47) in tRNA + NAD(+) = uridine(47) in tRNA + NADH + H(+)</text>
        <dbReference type="Rhea" id="RHEA:53364"/>
        <dbReference type="Rhea" id="RHEA-COMP:13539"/>
        <dbReference type="Rhea" id="RHEA-COMP:13540"/>
        <dbReference type="ChEBI" id="CHEBI:15378"/>
        <dbReference type="ChEBI" id="CHEBI:57540"/>
        <dbReference type="ChEBI" id="CHEBI:57945"/>
        <dbReference type="ChEBI" id="CHEBI:65315"/>
        <dbReference type="ChEBI" id="CHEBI:74443"/>
        <dbReference type="EC" id="1.3.1.89"/>
    </reaction>
    <physiologicalReaction direction="right-to-left" evidence="14">
        <dbReference type="Rhea" id="RHEA:53366"/>
    </physiologicalReaction>
</comment>
<evidence type="ECO:0000256" key="9">
    <source>
        <dbReference type="ARBA" id="ARBA00022771"/>
    </source>
</evidence>
<evidence type="ECO:0000313" key="20">
    <source>
        <dbReference type="EMBL" id="KAF2458190.1"/>
    </source>
</evidence>
<accession>A0A6A6P2D9</accession>
<evidence type="ECO:0000256" key="7">
    <source>
        <dbReference type="ARBA" id="ARBA00022664"/>
    </source>
</evidence>
<organism evidence="20 21">
    <name type="scientific">Lineolata rhizophorae</name>
    <dbReference type="NCBI Taxonomy" id="578093"/>
    <lineage>
        <taxon>Eukaryota</taxon>
        <taxon>Fungi</taxon>
        <taxon>Dikarya</taxon>
        <taxon>Ascomycota</taxon>
        <taxon>Pezizomycotina</taxon>
        <taxon>Dothideomycetes</taxon>
        <taxon>Dothideomycetes incertae sedis</taxon>
        <taxon>Lineolatales</taxon>
        <taxon>Lineolataceae</taxon>
        <taxon>Lineolata</taxon>
    </lineage>
</organism>
<dbReference type="Gene3D" id="3.20.20.70">
    <property type="entry name" value="Aldolase class I"/>
    <property type="match status" value="1"/>
</dbReference>
<keyword evidence="6" id="KW-0288">FMN</keyword>
<keyword evidence="5" id="KW-0285">Flavoprotein</keyword>
<comment type="cofactor">
    <cofactor evidence="1">
        <name>FMN</name>
        <dbReference type="ChEBI" id="CHEBI:58210"/>
    </cofactor>
</comment>
<keyword evidence="9" id="KW-0863">Zinc-finger</keyword>
<keyword evidence="10" id="KW-0521">NADP</keyword>
<dbReference type="Pfam" id="PF25585">
    <property type="entry name" value="zf-CCCH_DUS3L"/>
    <property type="match status" value="1"/>
</dbReference>
<dbReference type="SUPFAM" id="SSF51395">
    <property type="entry name" value="FMN-linked oxidoreductases"/>
    <property type="match status" value="1"/>
</dbReference>
<evidence type="ECO:0000256" key="16">
    <source>
        <dbReference type="ARBA" id="ARBA00049447"/>
    </source>
</evidence>
<dbReference type="GO" id="GO:0003723">
    <property type="term" value="F:RNA binding"/>
    <property type="evidence" value="ECO:0007669"/>
    <property type="project" value="TreeGrafter"/>
</dbReference>
<dbReference type="OrthoDB" id="259935at2759"/>
<evidence type="ECO:0000256" key="14">
    <source>
        <dbReference type="ARBA" id="ARBA00048266"/>
    </source>
</evidence>
<feature type="domain" description="DUS-like FMN-binding" evidence="19">
    <location>
        <begin position="264"/>
        <end position="497"/>
    </location>
</feature>
<dbReference type="Pfam" id="PF01207">
    <property type="entry name" value="Dus"/>
    <property type="match status" value="2"/>
</dbReference>
<comment type="similarity">
    <text evidence="2">Belongs to the Dus family. Dus3 subfamily.</text>
</comment>
<dbReference type="GO" id="GO:0008270">
    <property type="term" value="F:zinc ion binding"/>
    <property type="evidence" value="ECO:0007669"/>
    <property type="project" value="UniProtKB-KW"/>
</dbReference>
<dbReference type="InterPro" id="IPR035587">
    <property type="entry name" value="DUS-like_FMN-bd"/>
</dbReference>
<dbReference type="CDD" id="cd02801">
    <property type="entry name" value="DUS_like_FMN"/>
    <property type="match status" value="1"/>
</dbReference>
<comment type="catalytic activity">
    <reaction evidence="17">
        <text>5,6-dihydrouridine(47) in tRNA + NADP(+) = uridine(47) in tRNA + NADPH + H(+)</text>
        <dbReference type="Rhea" id="RHEA:53360"/>
        <dbReference type="Rhea" id="RHEA-COMP:13539"/>
        <dbReference type="Rhea" id="RHEA-COMP:13540"/>
        <dbReference type="ChEBI" id="CHEBI:15378"/>
        <dbReference type="ChEBI" id="CHEBI:57783"/>
        <dbReference type="ChEBI" id="CHEBI:58349"/>
        <dbReference type="ChEBI" id="CHEBI:65315"/>
        <dbReference type="ChEBI" id="CHEBI:74443"/>
        <dbReference type="EC" id="1.3.1.89"/>
    </reaction>
    <physiologicalReaction direction="right-to-left" evidence="17">
        <dbReference type="Rhea" id="RHEA:53362"/>
    </physiologicalReaction>
</comment>
<keyword evidence="21" id="KW-1185">Reference proteome</keyword>
<dbReference type="Proteomes" id="UP000799766">
    <property type="component" value="Unassembled WGS sequence"/>
</dbReference>
<dbReference type="InterPro" id="IPR013785">
    <property type="entry name" value="Aldolase_TIM"/>
</dbReference>
<gene>
    <name evidence="20" type="ORF">BDY21DRAFT_371070</name>
</gene>
<dbReference type="GO" id="GO:0050660">
    <property type="term" value="F:flavin adenine dinucleotide binding"/>
    <property type="evidence" value="ECO:0007669"/>
    <property type="project" value="InterPro"/>
</dbReference>
<dbReference type="PANTHER" id="PTHR45846:SF1">
    <property type="entry name" value="TRNA-DIHYDROURIDINE(47) SYNTHASE [NAD(P)(+)]-LIKE"/>
    <property type="match status" value="1"/>
</dbReference>
<evidence type="ECO:0000256" key="6">
    <source>
        <dbReference type="ARBA" id="ARBA00022643"/>
    </source>
</evidence>
<reference evidence="20" key="1">
    <citation type="journal article" date="2020" name="Stud. Mycol.">
        <title>101 Dothideomycetes genomes: a test case for predicting lifestyles and emergence of pathogens.</title>
        <authorList>
            <person name="Haridas S."/>
            <person name="Albert R."/>
            <person name="Binder M."/>
            <person name="Bloem J."/>
            <person name="Labutti K."/>
            <person name="Salamov A."/>
            <person name="Andreopoulos B."/>
            <person name="Baker S."/>
            <person name="Barry K."/>
            <person name="Bills G."/>
            <person name="Bluhm B."/>
            <person name="Cannon C."/>
            <person name="Castanera R."/>
            <person name="Culley D."/>
            <person name="Daum C."/>
            <person name="Ezra D."/>
            <person name="Gonzalez J."/>
            <person name="Henrissat B."/>
            <person name="Kuo A."/>
            <person name="Liang C."/>
            <person name="Lipzen A."/>
            <person name="Lutzoni F."/>
            <person name="Magnuson J."/>
            <person name="Mondo S."/>
            <person name="Nolan M."/>
            <person name="Ohm R."/>
            <person name="Pangilinan J."/>
            <person name="Park H.-J."/>
            <person name="Ramirez L."/>
            <person name="Alfaro M."/>
            <person name="Sun H."/>
            <person name="Tritt A."/>
            <person name="Yoshinaga Y."/>
            <person name="Zwiers L.-H."/>
            <person name="Turgeon B."/>
            <person name="Goodwin S."/>
            <person name="Spatafora J."/>
            <person name="Crous P."/>
            <person name="Grigoriev I."/>
        </authorList>
    </citation>
    <scope>NUCLEOTIDE SEQUENCE</scope>
    <source>
        <strain evidence="20">ATCC 16933</strain>
    </source>
</reference>
<dbReference type="GO" id="GO:0006397">
    <property type="term" value="P:mRNA processing"/>
    <property type="evidence" value="ECO:0007669"/>
    <property type="project" value="UniProtKB-KW"/>
</dbReference>
<feature type="region of interest" description="Disordered" evidence="18">
    <location>
        <begin position="202"/>
        <end position="245"/>
    </location>
</feature>
<dbReference type="PROSITE" id="PS01136">
    <property type="entry name" value="UPF0034"/>
    <property type="match status" value="1"/>
</dbReference>
<dbReference type="Gene3D" id="4.10.1000.10">
    <property type="entry name" value="Zinc finger, CCCH-type"/>
    <property type="match status" value="1"/>
</dbReference>
<evidence type="ECO:0000256" key="17">
    <source>
        <dbReference type="ARBA" id="ARBA00049513"/>
    </source>
</evidence>
<evidence type="ECO:0000256" key="15">
    <source>
        <dbReference type="ARBA" id="ARBA00048342"/>
    </source>
</evidence>
<keyword evidence="7" id="KW-0507">mRNA processing</keyword>
<evidence type="ECO:0000256" key="18">
    <source>
        <dbReference type="SAM" id="MobiDB-lite"/>
    </source>
</evidence>
<comment type="catalytic activity">
    <reaction evidence="16">
        <text>a 5,6-dihydrouridine in mRNA + NADP(+) = a uridine in mRNA + NADPH + H(+)</text>
        <dbReference type="Rhea" id="RHEA:69855"/>
        <dbReference type="Rhea" id="RHEA-COMP:14658"/>
        <dbReference type="Rhea" id="RHEA-COMP:17789"/>
        <dbReference type="ChEBI" id="CHEBI:15378"/>
        <dbReference type="ChEBI" id="CHEBI:57783"/>
        <dbReference type="ChEBI" id="CHEBI:58349"/>
        <dbReference type="ChEBI" id="CHEBI:65315"/>
        <dbReference type="ChEBI" id="CHEBI:74443"/>
    </reaction>
    <physiologicalReaction direction="right-to-left" evidence="16">
        <dbReference type="Rhea" id="RHEA:69857"/>
    </physiologicalReaction>
</comment>
<keyword evidence="8" id="KW-0819">tRNA processing</keyword>
<evidence type="ECO:0000256" key="5">
    <source>
        <dbReference type="ARBA" id="ARBA00022630"/>
    </source>
</evidence>
<feature type="compositionally biased region" description="Acidic residues" evidence="18">
    <location>
        <begin position="206"/>
        <end position="216"/>
    </location>
</feature>
<feature type="domain" description="DUS-like FMN-binding" evidence="19">
    <location>
        <begin position="528"/>
        <end position="572"/>
    </location>
</feature>
<evidence type="ECO:0000256" key="13">
    <source>
        <dbReference type="ARBA" id="ARBA00045934"/>
    </source>
</evidence>
<feature type="region of interest" description="Disordered" evidence="18">
    <location>
        <begin position="317"/>
        <end position="338"/>
    </location>
</feature>
<evidence type="ECO:0000256" key="11">
    <source>
        <dbReference type="ARBA" id="ARBA00023002"/>
    </source>
</evidence>
<name>A0A6A6P2D9_9PEZI</name>
<evidence type="ECO:0000256" key="8">
    <source>
        <dbReference type="ARBA" id="ARBA00022694"/>
    </source>
</evidence>
<evidence type="ECO:0000256" key="4">
    <source>
        <dbReference type="ARBA" id="ARBA00022143"/>
    </source>
</evidence>
<dbReference type="PANTHER" id="PTHR45846">
    <property type="entry name" value="TRNA-DIHYDROURIDINE(47) SYNTHASE [NAD(P)(+)]-LIKE"/>
    <property type="match status" value="1"/>
</dbReference>
<evidence type="ECO:0000256" key="12">
    <source>
        <dbReference type="ARBA" id="ARBA00031322"/>
    </source>
</evidence>
<feature type="compositionally biased region" description="Low complexity" evidence="18">
    <location>
        <begin position="317"/>
        <end position="335"/>
    </location>
</feature>
<sequence length="693" mass="76778">MDDKPTEPPVSTDDAVEAAGYDEKPGTAGGRSGGRNTKPNKKKERGQNTNRTFGSSRDVLQLCSTRTFAPESAPEECKFGSKCKFEHDLRRYLREGKRADLDTLGGTCPVWAVRGACNAGWKCRFVGSHSREMDEGGLVLVEDEERKKRFVEEGDGKVGDMGVLNVVSLEDKMRLSRKKFKAEKSDKYLEYLAEMYQLERDAKADEGDEDGEEDEDDKKKDNTKTKDADGQDQAKHDNRAQYVEPPFLPSEKRRLYYGPDMPILAPLTTQGNLPFRRLCVSLGAQATWSEMAMGLPLLQGEKSEWALMKAHASEAVPPTLSPSLLSTESASTSASNGSMKNGTILRFPTGYDNAKDTKFGAQIAANKPWIALKTTEVLTTLCPSLRAVDLNVGCPLDAVTRLGAGAALLDTRGKLEKMLRGMSAVSGEVPVTVKIRMGPREAAPVAHRLVTRFALGGPEARARGEAGAGVAAITLHGRSKMQRYTRTADWGYIADCAALIRRIHVERAATADTAREPDERDLPNGGRVFFVGNGDVFSHADYGEHLRESGVDAVMVARGALIKPWVFEEIATGQYLDKSASERLGYVEQFAKWGLEHWGADEMGVGQTRRFLLEWLNFHHRYVPVGLLERLPPRINERPPLYRGRNEMETLLASDNYKDWIKISEMFLGPAHPNFRFEPKHKSNSYDTLEAEG</sequence>
<evidence type="ECO:0000259" key="19">
    <source>
        <dbReference type="Pfam" id="PF01207"/>
    </source>
</evidence>
<dbReference type="EC" id="1.3.1.89" evidence="3"/>
<protein>
    <recommendedName>
        <fullName evidence="4">tRNA-dihydrouridine(47) synthase [NAD(P)(+)]</fullName>
        <ecNumber evidence="3">1.3.1.89</ecNumber>
    </recommendedName>
    <alternativeName>
        <fullName evidence="12">tRNA-dihydrouridine synthase 3</fullName>
    </alternativeName>
</protein>
<dbReference type="AlphaFoldDB" id="A0A6A6P2D9"/>
<evidence type="ECO:0000256" key="1">
    <source>
        <dbReference type="ARBA" id="ARBA00001917"/>
    </source>
</evidence>
<dbReference type="InterPro" id="IPR018517">
    <property type="entry name" value="tRNA_hU_synthase_CS"/>
</dbReference>
<comment type="catalytic activity">
    <reaction evidence="15">
        <text>a 5,6-dihydrouridine in mRNA + NAD(+) = a uridine in mRNA + NADH + H(+)</text>
        <dbReference type="Rhea" id="RHEA:69851"/>
        <dbReference type="Rhea" id="RHEA-COMP:14658"/>
        <dbReference type="Rhea" id="RHEA-COMP:17789"/>
        <dbReference type="ChEBI" id="CHEBI:15378"/>
        <dbReference type="ChEBI" id="CHEBI:57540"/>
        <dbReference type="ChEBI" id="CHEBI:57945"/>
        <dbReference type="ChEBI" id="CHEBI:65315"/>
        <dbReference type="ChEBI" id="CHEBI:74443"/>
    </reaction>
    <physiologicalReaction direction="right-to-left" evidence="15">
        <dbReference type="Rhea" id="RHEA:69853"/>
    </physiologicalReaction>
</comment>
<feature type="compositionally biased region" description="Basic and acidic residues" evidence="18">
    <location>
        <begin position="217"/>
        <end position="239"/>
    </location>
</feature>
<proteinExistence type="inferred from homology"/>
<feature type="region of interest" description="Disordered" evidence="18">
    <location>
        <begin position="1"/>
        <end position="56"/>
    </location>
</feature>
<evidence type="ECO:0000256" key="3">
    <source>
        <dbReference type="ARBA" id="ARBA00012376"/>
    </source>
</evidence>
<evidence type="ECO:0000313" key="21">
    <source>
        <dbReference type="Proteomes" id="UP000799766"/>
    </source>
</evidence>
<keyword evidence="9" id="KW-0479">Metal-binding</keyword>
<evidence type="ECO:0000256" key="10">
    <source>
        <dbReference type="ARBA" id="ARBA00022857"/>
    </source>
</evidence>
<dbReference type="EMBL" id="MU001678">
    <property type="protein sequence ID" value="KAF2458190.1"/>
    <property type="molecule type" value="Genomic_DNA"/>
</dbReference>
<evidence type="ECO:0000256" key="2">
    <source>
        <dbReference type="ARBA" id="ARBA00005451"/>
    </source>
</evidence>